<evidence type="ECO:0000256" key="1">
    <source>
        <dbReference type="SAM" id="Phobius"/>
    </source>
</evidence>
<organism evidence="2 3">
    <name type="scientific">Candidatus Nealsonbacteria bacterium CG23_combo_of_CG06-09_8_20_14_all_40_13</name>
    <dbReference type="NCBI Taxonomy" id="1974724"/>
    <lineage>
        <taxon>Bacteria</taxon>
        <taxon>Candidatus Nealsoniibacteriota</taxon>
    </lineage>
</organism>
<feature type="transmembrane region" description="Helical" evidence="1">
    <location>
        <begin position="171"/>
        <end position="200"/>
    </location>
</feature>
<feature type="transmembrane region" description="Helical" evidence="1">
    <location>
        <begin position="137"/>
        <end position="165"/>
    </location>
</feature>
<feature type="transmembrane region" description="Helical" evidence="1">
    <location>
        <begin position="20"/>
        <end position="37"/>
    </location>
</feature>
<keyword evidence="1" id="KW-1133">Transmembrane helix</keyword>
<keyword evidence="1" id="KW-0472">Membrane</keyword>
<feature type="transmembrane region" description="Helical" evidence="1">
    <location>
        <begin position="221"/>
        <end position="243"/>
    </location>
</feature>
<evidence type="ECO:0000313" key="3">
    <source>
        <dbReference type="Proteomes" id="UP000231567"/>
    </source>
</evidence>
<name>A0A2G9YSW6_9BACT</name>
<protein>
    <recommendedName>
        <fullName evidence="4">Glycerophosphoryl diester phosphodiesterase membrane domain-containing protein</fullName>
    </recommendedName>
</protein>
<feature type="transmembrane region" description="Helical" evidence="1">
    <location>
        <begin position="249"/>
        <end position="269"/>
    </location>
</feature>
<accession>A0A2G9YSW6</accession>
<comment type="caution">
    <text evidence="2">The sequence shown here is derived from an EMBL/GenBank/DDBJ whole genome shotgun (WGS) entry which is preliminary data.</text>
</comment>
<evidence type="ECO:0008006" key="4">
    <source>
        <dbReference type="Google" id="ProtNLM"/>
    </source>
</evidence>
<keyword evidence="1" id="KW-0812">Transmembrane</keyword>
<dbReference type="AlphaFoldDB" id="A0A2G9YSW6"/>
<feature type="transmembrane region" description="Helical" evidence="1">
    <location>
        <begin position="78"/>
        <end position="99"/>
    </location>
</feature>
<reference evidence="2 3" key="1">
    <citation type="submission" date="2017-09" db="EMBL/GenBank/DDBJ databases">
        <title>Depth-based differentiation of microbial function through sediment-hosted aquifers and enrichment of novel symbionts in the deep terrestrial subsurface.</title>
        <authorList>
            <person name="Probst A.J."/>
            <person name="Ladd B."/>
            <person name="Jarett J.K."/>
            <person name="Geller-Mcgrath D.E."/>
            <person name="Sieber C.M."/>
            <person name="Emerson J.B."/>
            <person name="Anantharaman K."/>
            <person name="Thomas B.C."/>
            <person name="Malmstrom R."/>
            <person name="Stieglmeier M."/>
            <person name="Klingl A."/>
            <person name="Woyke T."/>
            <person name="Ryan C.M."/>
            <person name="Banfield J.F."/>
        </authorList>
    </citation>
    <scope>NUCLEOTIDE SEQUENCE [LARGE SCALE GENOMIC DNA]</scope>
    <source>
        <strain evidence="2">CG23_combo_of_CG06-09_8_20_14_all_40_13</strain>
    </source>
</reference>
<proteinExistence type="predicted"/>
<evidence type="ECO:0000313" key="2">
    <source>
        <dbReference type="EMBL" id="PIP21601.1"/>
    </source>
</evidence>
<sequence length="316" mass="34852">MNFGQIIKRSWQLICKYRFLWWLGILALFTESGFASLPNLNLYGFGNAFSQPEQPSNFTPSDASHILGASTQNFWSNYAILILLGTVLILILVIVILYLSYCAKAGLILAVENYETENKPFNFKIAFCKGKLFFWRLFGLNLLIGLFLFLTFLVLASPVVIALVISRALPVLALVVGYGILAAIFSIVLVVYLTIALKLAERIIVLENKRVSAAIEQARHLVRIQLGNSLLAWLINLGIALGYVFGLSIALLFVGGILLGLGLIIYFIAKIWAAAIFAGIAVIALAMALLFVNGIFTAFISSYWTLSYKALQKLAK</sequence>
<gene>
    <name evidence="2" type="ORF">COX39_02040</name>
</gene>
<dbReference type="Proteomes" id="UP000231567">
    <property type="component" value="Unassembled WGS sequence"/>
</dbReference>
<feature type="transmembrane region" description="Helical" evidence="1">
    <location>
        <begin position="276"/>
        <end position="304"/>
    </location>
</feature>
<dbReference type="EMBL" id="PCRM01000029">
    <property type="protein sequence ID" value="PIP21601.1"/>
    <property type="molecule type" value="Genomic_DNA"/>
</dbReference>